<proteinExistence type="predicted"/>
<feature type="compositionally biased region" description="Basic and acidic residues" evidence="1">
    <location>
        <begin position="1"/>
        <end position="12"/>
    </location>
</feature>
<feature type="non-terminal residue" evidence="2">
    <location>
        <position position="247"/>
    </location>
</feature>
<protein>
    <submittedName>
        <fullName evidence="2">Uncharacterized protein</fullName>
    </submittedName>
</protein>
<reference evidence="2" key="2">
    <citation type="submission" date="2023-03" db="EMBL/GenBank/DDBJ databases">
        <authorList>
            <person name="Inwood S.N."/>
            <person name="Skelly J.G."/>
            <person name="Guhlin J."/>
            <person name="Harrop T.W.R."/>
            <person name="Goldson S.G."/>
            <person name="Dearden P.K."/>
        </authorList>
    </citation>
    <scope>NUCLEOTIDE SEQUENCE</scope>
    <source>
        <strain evidence="2">Irish</strain>
        <tissue evidence="2">Whole body</tissue>
    </source>
</reference>
<accession>A0AA39FH86</accession>
<sequence>MNRREKKNETPPKRKISISPLNENFPNSSERTALPLNDDITSPENAGVNEILQGSIDKGEMSNSNQNIIKPPHLQVNASKGAIPKIIDEKILNSKFQLSRDIVAYRENRDNNTESSEEEISTPRQNKEQLDINQGYQLDLDYRDMLHFSSEPVKNVHMEQSNLNEGNIERYYKSVNETPQGYLPRDTQINENLSLFQNNQSNYQVKSSEVINSVNISQGPHMSCPSNTQKINCPIENPLHDTPQNQL</sequence>
<evidence type="ECO:0000256" key="1">
    <source>
        <dbReference type="SAM" id="MobiDB-lite"/>
    </source>
</evidence>
<evidence type="ECO:0000313" key="3">
    <source>
        <dbReference type="Proteomes" id="UP001168990"/>
    </source>
</evidence>
<dbReference type="Proteomes" id="UP001168990">
    <property type="component" value="Unassembled WGS sequence"/>
</dbReference>
<reference evidence="2" key="1">
    <citation type="journal article" date="2023" name="bioRxiv">
        <title>Scaffold-level genome assemblies of two parasitoid biocontrol wasps reveal the parthenogenesis mechanism and an associated novel virus.</title>
        <authorList>
            <person name="Inwood S."/>
            <person name="Skelly J."/>
            <person name="Guhlin J."/>
            <person name="Harrop T."/>
            <person name="Goldson S."/>
            <person name="Dearden P."/>
        </authorList>
    </citation>
    <scope>NUCLEOTIDE SEQUENCE</scope>
    <source>
        <strain evidence="2">Irish</strain>
        <tissue evidence="2">Whole body</tissue>
    </source>
</reference>
<feature type="region of interest" description="Disordered" evidence="1">
    <location>
        <begin position="107"/>
        <end position="132"/>
    </location>
</feature>
<dbReference type="AlphaFoldDB" id="A0AA39FH86"/>
<feature type="region of interest" description="Disordered" evidence="1">
    <location>
        <begin position="1"/>
        <end position="36"/>
    </location>
</feature>
<organism evidence="2 3">
    <name type="scientific">Microctonus aethiopoides</name>
    <dbReference type="NCBI Taxonomy" id="144406"/>
    <lineage>
        <taxon>Eukaryota</taxon>
        <taxon>Metazoa</taxon>
        <taxon>Ecdysozoa</taxon>
        <taxon>Arthropoda</taxon>
        <taxon>Hexapoda</taxon>
        <taxon>Insecta</taxon>
        <taxon>Pterygota</taxon>
        <taxon>Neoptera</taxon>
        <taxon>Endopterygota</taxon>
        <taxon>Hymenoptera</taxon>
        <taxon>Apocrita</taxon>
        <taxon>Ichneumonoidea</taxon>
        <taxon>Braconidae</taxon>
        <taxon>Euphorinae</taxon>
        <taxon>Microctonus</taxon>
    </lineage>
</organism>
<evidence type="ECO:0000313" key="2">
    <source>
        <dbReference type="EMBL" id="KAK0169366.1"/>
    </source>
</evidence>
<name>A0AA39FH86_9HYME</name>
<keyword evidence="3" id="KW-1185">Reference proteome</keyword>
<gene>
    <name evidence="2" type="ORF">PV328_012140</name>
</gene>
<comment type="caution">
    <text evidence="2">The sequence shown here is derived from an EMBL/GenBank/DDBJ whole genome shotgun (WGS) entry which is preliminary data.</text>
</comment>
<feature type="compositionally biased region" description="Polar residues" evidence="1">
    <location>
        <begin position="19"/>
        <end position="31"/>
    </location>
</feature>
<dbReference type="EMBL" id="JAQQBS010000588">
    <property type="protein sequence ID" value="KAK0169366.1"/>
    <property type="molecule type" value="Genomic_DNA"/>
</dbReference>